<comment type="caution">
    <text evidence="2">The sequence shown here is derived from an EMBL/GenBank/DDBJ whole genome shotgun (WGS) entry which is preliminary data.</text>
</comment>
<feature type="compositionally biased region" description="Low complexity" evidence="1">
    <location>
        <begin position="351"/>
        <end position="367"/>
    </location>
</feature>
<evidence type="ECO:0000313" key="2">
    <source>
        <dbReference type="EMBL" id="CAE7231673.1"/>
    </source>
</evidence>
<evidence type="ECO:0000313" key="3">
    <source>
        <dbReference type="Proteomes" id="UP000604046"/>
    </source>
</evidence>
<feature type="region of interest" description="Disordered" evidence="1">
    <location>
        <begin position="258"/>
        <end position="287"/>
    </location>
</feature>
<feature type="compositionally biased region" description="Low complexity" evidence="1">
    <location>
        <begin position="156"/>
        <end position="166"/>
    </location>
</feature>
<feature type="compositionally biased region" description="Basic and acidic residues" evidence="1">
    <location>
        <begin position="144"/>
        <end position="155"/>
    </location>
</feature>
<feature type="region of interest" description="Disordered" evidence="1">
    <location>
        <begin position="316"/>
        <end position="382"/>
    </location>
</feature>
<accession>A0A812KRD0</accession>
<organism evidence="2 3">
    <name type="scientific">Symbiodinium natans</name>
    <dbReference type="NCBI Taxonomy" id="878477"/>
    <lineage>
        <taxon>Eukaryota</taxon>
        <taxon>Sar</taxon>
        <taxon>Alveolata</taxon>
        <taxon>Dinophyceae</taxon>
        <taxon>Suessiales</taxon>
        <taxon>Symbiodiniaceae</taxon>
        <taxon>Symbiodinium</taxon>
    </lineage>
</organism>
<protein>
    <submittedName>
        <fullName evidence="2">Cep41-a protein</fullName>
    </submittedName>
</protein>
<dbReference type="EMBL" id="CAJNDS010000747">
    <property type="protein sequence ID" value="CAE7231673.1"/>
    <property type="molecule type" value="Genomic_DNA"/>
</dbReference>
<dbReference type="Proteomes" id="UP000604046">
    <property type="component" value="Unassembled WGS sequence"/>
</dbReference>
<dbReference type="AlphaFoldDB" id="A0A812KRD0"/>
<proteinExistence type="predicted"/>
<dbReference type="OrthoDB" id="70250at2759"/>
<gene>
    <name evidence="2" type="primary">cep41-a</name>
    <name evidence="2" type="ORF">SNAT2548_LOCUS9514</name>
</gene>
<feature type="region of interest" description="Disordered" evidence="1">
    <location>
        <begin position="123"/>
        <end position="171"/>
    </location>
</feature>
<keyword evidence="3" id="KW-1185">Reference proteome</keyword>
<sequence>MCAELHFEQAVLKHALSKHVHHFDCRDGMRSRARPGRPCRVKAPRSAREVYGRPLAEVAQDIYADLAPPAPPASRPPRRFWPALLDLRRPSIPAPRLCPRWARNYQHFMEKQILLDSDISDNANAENMEKGPKSDTSSEDDDEKSPRLGERHERSQSPQSPQSPRPIRTFKGRDPQEEAWKRWQFLQHMPNYLAWMVEQKEYRELVSKGHQSQLSSARRQVMASDLAVLLRVLPMFSDGDNDGGDDRDVAEELALVLSSTGRRSRPTRAQPPTVQRRASKLSSLPTATTAMESLATRRASVENMADSIVEAIRVASGKAKAARPPSKGRSIPSSKRRQSQSQERSRTAGHLQSQSGQSGLQSRRNSSALGSEADEHQDSPASLETVSLESLLDALPSATKVRWGDILKVTDADLHSSKHRFIMRIAHALRQKPQWFIVHESIGSGEMSAELVEPQPLDSPLPPSAEDVPQRCHCWLGSLMVLHRLEEVAEVLSESWQFQVSLERLERVAASVERAESLVLCGGFALTLDVCRARATDLLSPLRPLPGSEALSPAWLKRVFETRDEEDNPHELGDDLRLLAQCLAHQAAGDGFEQDIDSPAREFSEDAWRHFCRTYLGEHADDQDASAFAEATDHLLPETSRRHGEVLYRPMLGALMLELLLQREVAHRVRSSTEKVENSDLHWRVEIIDSSMKDYLPELMWQVMGWNTPAGRRVLRRFSFAFFQLTAETKNEMSRKGFLRLCHDAGWDAQFRSRSASDAFFGSIFEDAVIANTADLLNFHQILKMLAELVVLPDRGCCGIFAALQCVADDLTEVVRAQEQSALSASNRASTAAAKGAQARERRLLVTR</sequence>
<name>A0A812KRD0_9DINO</name>
<evidence type="ECO:0000256" key="1">
    <source>
        <dbReference type="SAM" id="MobiDB-lite"/>
    </source>
</evidence>
<reference evidence="2" key="1">
    <citation type="submission" date="2021-02" db="EMBL/GenBank/DDBJ databases">
        <authorList>
            <person name="Dougan E. K."/>
            <person name="Rhodes N."/>
            <person name="Thang M."/>
            <person name="Chan C."/>
        </authorList>
    </citation>
    <scope>NUCLEOTIDE SEQUENCE</scope>
</reference>